<dbReference type="GO" id="GO:0071770">
    <property type="term" value="P:DIM/DIP cell wall layer assembly"/>
    <property type="evidence" value="ECO:0007669"/>
    <property type="project" value="TreeGrafter"/>
</dbReference>
<dbReference type="InterPro" id="IPR032821">
    <property type="entry name" value="PKS_assoc"/>
</dbReference>
<dbReference type="PROSITE" id="PS52004">
    <property type="entry name" value="KS3_2"/>
    <property type="match status" value="1"/>
</dbReference>
<dbReference type="InterPro" id="IPR050091">
    <property type="entry name" value="PKS_NRPS_Biosynth_Enz"/>
</dbReference>
<dbReference type="PANTHER" id="PTHR43775">
    <property type="entry name" value="FATTY ACID SYNTHASE"/>
    <property type="match status" value="1"/>
</dbReference>
<dbReference type="EMBL" id="CP016793">
    <property type="protein sequence ID" value="ANZ40382.1"/>
    <property type="molecule type" value="Genomic_DNA"/>
</dbReference>
<sequence length="349" mass="36479">MQGITQPSPAAQSAVVRAAGVGPGDIGYVEAHGTGTKVGDPIEFAALTDAYGGSGGPCALGSLKTDIGHPESAAGVLGLIKAALAVHRGVIPANLHFTRWNPAIDAGGTRFVVPVDTTPWDGGGRPRRAGVSAFGVTGMNAHATVEQAPLAPPRSRHTRRDQAVVCAESAASAGGLAATARRLADHVESTSDAVTDVAHTLAAHRSHLSTRACVVTADRAGLVDALRAVADGHEHPDVVTGPTNDPGMPVWVFSGHGSQWPGMARDLLDRDPAFTRVVDRLGAVASAEGVPVRRLLSTGEPLERMDLVQPVVFTVQTALAEMWRTAACARPPWWATRWVRPRPLWRRAS</sequence>
<dbReference type="SUPFAM" id="SSF52151">
    <property type="entry name" value="FabD/lysophospholipase-like"/>
    <property type="match status" value="1"/>
</dbReference>
<evidence type="ECO:0000256" key="2">
    <source>
        <dbReference type="ARBA" id="ARBA00022553"/>
    </source>
</evidence>
<dbReference type="SUPFAM" id="SSF53901">
    <property type="entry name" value="Thiolase-like"/>
    <property type="match status" value="1"/>
</dbReference>
<dbReference type="PANTHER" id="PTHR43775:SF37">
    <property type="entry name" value="SI:DKEY-61P9.11"/>
    <property type="match status" value="1"/>
</dbReference>
<keyword evidence="1" id="KW-0596">Phosphopantetheine</keyword>
<dbReference type="GO" id="GO:0006633">
    <property type="term" value="P:fatty acid biosynthetic process"/>
    <property type="evidence" value="ECO:0007669"/>
    <property type="project" value="TreeGrafter"/>
</dbReference>
<dbReference type="Gene3D" id="3.40.366.10">
    <property type="entry name" value="Malonyl-Coenzyme A Acyl Carrier Protein, domain 2"/>
    <property type="match status" value="1"/>
</dbReference>
<evidence type="ECO:0000256" key="1">
    <source>
        <dbReference type="ARBA" id="ARBA00022450"/>
    </source>
</evidence>
<dbReference type="SMART" id="SM00825">
    <property type="entry name" value="PKS_KS"/>
    <property type="match status" value="1"/>
</dbReference>
<evidence type="ECO:0000313" key="4">
    <source>
        <dbReference type="EMBL" id="ANZ40382.1"/>
    </source>
</evidence>
<accession>A0A1B2HRR5</accession>
<dbReference type="InterPro" id="IPR016035">
    <property type="entry name" value="Acyl_Trfase/lysoPLipase"/>
</dbReference>
<reference evidence="4 5" key="1">
    <citation type="submission" date="2016-07" db="EMBL/GenBank/DDBJ databases">
        <title>Complete genome sequence of the Lentzea guizhouensis DHS C013.</title>
        <authorList>
            <person name="Cao C."/>
        </authorList>
    </citation>
    <scope>NUCLEOTIDE SEQUENCE [LARGE SCALE GENOMIC DNA]</scope>
    <source>
        <strain evidence="4 5">DHS C013</strain>
    </source>
</reference>
<dbReference type="KEGG" id="led:BBK82_34525"/>
<proteinExistence type="predicted"/>
<keyword evidence="2" id="KW-0597">Phosphoprotein</keyword>
<dbReference type="STRING" id="1586287.BBK82_34525"/>
<dbReference type="OrthoDB" id="9778690at2"/>
<dbReference type="Gene3D" id="3.40.47.10">
    <property type="match status" value="1"/>
</dbReference>
<name>A0A1B2HRR5_9PSEU</name>
<dbReference type="CDD" id="cd00833">
    <property type="entry name" value="PKS"/>
    <property type="match status" value="1"/>
</dbReference>
<dbReference type="InterPro" id="IPR014031">
    <property type="entry name" value="Ketoacyl_synth_C"/>
</dbReference>
<organism evidence="4 5">
    <name type="scientific">Lentzea guizhouensis</name>
    <dbReference type="NCBI Taxonomy" id="1586287"/>
    <lineage>
        <taxon>Bacteria</taxon>
        <taxon>Bacillati</taxon>
        <taxon>Actinomycetota</taxon>
        <taxon>Actinomycetes</taxon>
        <taxon>Pseudonocardiales</taxon>
        <taxon>Pseudonocardiaceae</taxon>
        <taxon>Lentzea</taxon>
    </lineage>
</organism>
<dbReference type="Pfam" id="PF00698">
    <property type="entry name" value="Acyl_transf_1"/>
    <property type="match status" value="1"/>
</dbReference>
<gene>
    <name evidence="4" type="ORF">BBK82_34525</name>
</gene>
<dbReference type="InterPro" id="IPR014043">
    <property type="entry name" value="Acyl_transferase_dom"/>
</dbReference>
<evidence type="ECO:0000313" key="5">
    <source>
        <dbReference type="Proteomes" id="UP000093053"/>
    </source>
</evidence>
<dbReference type="Proteomes" id="UP000093053">
    <property type="component" value="Chromosome"/>
</dbReference>
<dbReference type="GO" id="GO:0005886">
    <property type="term" value="C:plasma membrane"/>
    <property type="evidence" value="ECO:0007669"/>
    <property type="project" value="TreeGrafter"/>
</dbReference>
<keyword evidence="5" id="KW-1185">Reference proteome</keyword>
<feature type="domain" description="Ketosynthase family 3 (KS3)" evidence="3">
    <location>
        <begin position="1"/>
        <end position="147"/>
    </location>
</feature>
<dbReference type="Pfam" id="PF16197">
    <property type="entry name" value="KAsynt_C_assoc"/>
    <property type="match status" value="1"/>
</dbReference>
<dbReference type="Pfam" id="PF02801">
    <property type="entry name" value="Ketoacyl-synt_C"/>
    <property type="match status" value="1"/>
</dbReference>
<protein>
    <recommendedName>
        <fullName evidence="3">Ketosynthase family 3 (KS3) domain-containing protein</fullName>
    </recommendedName>
</protein>
<dbReference type="InterPro" id="IPR020841">
    <property type="entry name" value="PKS_Beta-ketoAc_synthase_dom"/>
</dbReference>
<dbReference type="GO" id="GO:0005737">
    <property type="term" value="C:cytoplasm"/>
    <property type="evidence" value="ECO:0007669"/>
    <property type="project" value="TreeGrafter"/>
</dbReference>
<evidence type="ECO:0000259" key="3">
    <source>
        <dbReference type="PROSITE" id="PS52004"/>
    </source>
</evidence>
<dbReference type="AlphaFoldDB" id="A0A1B2HRR5"/>
<dbReference type="GO" id="GO:0004312">
    <property type="term" value="F:fatty acid synthase activity"/>
    <property type="evidence" value="ECO:0007669"/>
    <property type="project" value="TreeGrafter"/>
</dbReference>
<dbReference type="InterPro" id="IPR001227">
    <property type="entry name" value="Ac_transferase_dom_sf"/>
</dbReference>
<dbReference type="InterPro" id="IPR016039">
    <property type="entry name" value="Thiolase-like"/>
</dbReference>